<name>A0A679HYR7_9RHOO</name>
<evidence type="ECO:0000313" key="3">
    <source>
        <dbReference type="Proteomes" id="UP000463961"/>
    </source>
</evidence>
<reference evidence="3" key="1">
    <citation type="submission" date="2020-01" db="EMBL/GenBank/DDBJ databases">
        <title>Phosphoaccumulans saitamaens gen. nov., sp. nov., a polyphosphate accumulating bacterium isolated from surface river water.</title>
        <authorList>
            <person name="Watanabe K."/>
            <person name="Suda W."/>
        </authorList>
    </citation>
    <scope>NUCLEOTIDE SEQUENCE [LARGE SCALE GENOMIC DNA]</scope>
    <source>
        <strain evidence="3">ICHIAU1</strain>
    </source>
</reference>
<keyword evidence="1" id="KW-0488">Methylation</keyword>
<keyword evidence="3" id="KW-1185">Reference proteome</keyword>
<organism evidence="2 3">
    <name type="scientific">Fluviibacter phosphoraccumulans</name>
    <dbReference type="NCBI Taxonomy" id="1751046"/>
    <lineage>
        <taxon>Bacteria</taxon>
        <taxon>Pseudomonadati</taxon>
        <taxon>Pseudomonadota</taxon>
        <taxon>Betaproteobacteria</taxon>
        <taxon>Rhodocyclales</taxon>
        <taxon>Fluviibacteraceae</taxon>
        <taxon>Fluviibacter</taxon>
    </lineage>
</organism>
<dbReference type="NCBIfam" id="TIGR02532">
    <property type="entry name" value="IV_pilin_GFxxxE"/>
    <property type="match status" value="1"/>
</dbReference>
<dbReference type="PANTHER" id="PTHR30093:SF47">
    <property type="entry name" value="TYPE IV PILUS NON-CORE MINOR PILIN PILE"/>
    <property type="match status" value="1"/>
</dbReference>
<gene>
    <name evidence="2" type="primary">pilE3</name>
    <name evidence="2" type="ORF">ICHIAU1_01110</name>
</gene>
<dbReference type="GO" id="GO:0015627">
    <property type="term" value="C:type II protein secretion system complex"/>
    <property type="evidence" value="ECO:0007669"/>
    <property type="project" value="InterPro"/>
</dbReference>
<dbReference type="SUPFAM" id="SSF54523">
    <property type="entry name" value="Pili subunits"/>
    <property type="match status" value="1"/>
</dbReference>
<dbReference type="PRINTS" id="PR00813">
    <property type="entry name" value="BCTERIALGSPG"/>
</dbReference>
<dbReference type="RefSeq" id="WP_162049200.1">
    <property type="nucleotide sequence ID" value="NZ_AP019011.1"/>
</dbReference>
<dbReference type="Pfam" id="PF07963">
    <property type="entry name" value="N_methyl"/>
    <property type="match status" value="1"/>
</dbReference>
<dbReference type="EMBL" id="AP022345">
    <property type="protein sequence ID" value="BBU67828.1"/>
    <property type="molecule type" value="Genomic_DNA"/>
</dbReference>
<dbReference type="Gene3D" id="3.30.700.10">
    <property type="entry name" value="Glycoprotein, Type 4 Pilin"/>
    <property type="match status" value="1"/>
</dbReference>
<accession>A0A679HYR7</accession>
<dbReference type="InterPro" id="IPR031982">
    <property type="entry name" value="PilE-like"/>
</dbReference>
<dbReference type="Pfam" id="PF16732">
    <property type="entry name" value="ComP_DUS"/>
    <property type="match status" value="1"/>
</dbReference>
<dbReference type="PROSITE" id="PS00409">
    <property type="entry name" value="PROKAR_NTER_METHYL"/>
    <property type="match status" value="1"/>
</dbReference>
<dbReference type="PANTHER" id="PTHR30093">
    <property type="entry name" value="GENERAL SECRETION PATHWAY PROTEIN G"/>
    <property type="match status" value="1"/>
</dbReference>
<evidence type="ECO:0000256" key="1">
    <source>
        <dbReference type="ARBA" id="ARBA00022481"/>
    </source>
</evidence>
<dbReference type="InterPro" id="IPR045584">
    <property type="entry name" value="Pilin-like"/>
</dbReference>
<dbReference type="Proteomes" id="UP000463961">
    <property type="component" value="Chromosome"/>
</dbReference>
<evidence type="ECO:0000313" key="2">
    <source>
        <dbReference type="EMBL" id="BBU67828.1"/>
    </source>
</evidence>
<dbReference type="InterPro" id="IPR000983">
    <property type="entry name" value="Bac_GSPG_pilin"/>
</dbReference>
<dbReference type="GO" id="GO:0043683">
    <property type="term" value="P:type IV pilus assembly"/>
    <property type="evidence" value="ECO:0007669"/>
    <property type="project" value="InterPro"/>
</dbReference>
<proteinExistence type="predicted"/>
<dbReference type="GO" id="GO:0015628">
    <property type="term" value="P:protein secretion by the type II secretion system"/>
    <property type="evidence" value="ECO:0007669"/>
    <property type="project" value="InterPro"/>
</dbReference>
<sequence length="143" mass="15516">MPVLTARRLQTGFTLIELLIVLVVVAVLAGIAYPSYNGYLKRSARADAKAELLRMQLAVEKQRLVRIGAMPVLPSTWTTAAPVAKHYQLSFQATGVQDYTLTAKALPGSNQLSDEQAGTACSTLTLVAHGLETRYEPAACWQQ</sequence>
<protein>
    <submittedName>
        <fullName evidence="2">Type IV pilin</fullName>
    </submittedName>
</protein>
<dbReference type="InterPro" id="IPR012902">
    <property type="entry name" value="N_methyl_site"/>
</dbReference>
<dbReference type="AlphaFoldDB" id="A0A679HYR7"/>